<organism evidence="1 2">
    <name type="scientific">Amycolatopsis endophytica</name>
    <dbReference type="NCBI Taxonomy" id="860233"/>
    <lineage>
        <taxon>Bacteria</taxon>
        <taxon>Bacillati</taxon>
        <taxon>Actinomycetota</taxon>
        <taxon>Actinomycetes</taxon>
        <taxon>Pseudonocardiales</taxon>
        <taxon>Pseudonocardiaceae</taxon>
        <taxon>Amycolatopsis</taxon>
    </lineage>
</organism>
<reference evidence="1 2" key="1">
    <citation type="submission" date="2020-07" db="EMBL/GenBank/DDBJ databases">
        <title>Sequencing the genomes of 1000 actinobacteria strains.</title>
        <authorList>
            <person name="Klenk H.-P."/>
        </authorList>
    </citation>
    <scope>NUCLEOTIDE SEQUENCE [LARGE SCALE GENOMIC DNA]</scope>
    <source>
        <strain evidence="1 2">DSM 104006</strain>
    </source>
</reference>
<evidence type="ECO:0000313" key="1">
    <source>
        <dbReference type="EMBL" id="NYI91997.1"/>
    </source>
</evidence>
<comment type="caution">
    <text evidence="1">The sequence shown here is derived from an EMBL/GenBank/DDBJ whole genome shotgun (WGS) entry which is preliminary data.</text>
</comment>
<dbReference type="EMBL" id="JACCFK010000002">
    <property type="protein sequence ID" value="NYI91997.1"/>
    <property type="molecule type" value="Genomic_DNA"/>
</dbReference>
<evidence type="ECO:0000313" key="2">
    <source>
        <dbReference type="Proteomes" id="UP000549616"/>
    </source>
</evidence>
<evidence type="ECO:0008006" key="3">
    <source>
        <dbReference type="Google" id="ProtNLM"/>
    </source>
</evidence>
<dbReference type="AlphaFoldDB" id="A0A853BBD6"/>
<dbReference type="RefSeq" id="WP_179776302.1">
    <property type="nucleotide sequence ID" value="NZ_JACCFK010000002.1"/>
</dbReference>
<dbReference type="Proteomes" id="UP000549616">
    <property type="component" value="Unassembled WGS sequence"/>
</dbReference>
<gene>
    <name evidence="1" type="ORF">HNR02_005372</name>
</gene>
<keyword evidence="2" id="KW-1185">Reference proteome</keyword>
<name>A0A853BBD6_9PSEU</name>
<proteinExistence type="predicted"/>
<protein>
    <recommendedName>
        <fullName evidence="3">Ogr/Delta-like zinc finger protein</fullName>
    </recommendedName>
</protein>
<sequence>MDDERCPRCQWPLTELQRSGSSHPASAGRVDYRRCVCGTWLLVVNGTLTGATRGPKIG</sequence>
<accession>A0A853BBD6</accession>